<accession>A0ABV5WCX4</accession>
<comment type="cofactor">
    <cofactor evidence="1 6">
        <name>(R)-lipoate</name>
        <dbReference type="ChEBI" id="CHEBI:83088"/>
    </cofactor>
</comment>
<dbReference type="PANTHER" id="PTHR43178:SF5">
    <property type="entry name" value="LIPOAMIDE ACYLTRANSFERASE COMPONENT OF BRANCHED-CHAIN ALPHA-KETO ACID DEHYDROGENASE COMPLEX, MITOCHONDRIAL"/>
    <property type="match status" value="1"/>
</dbReference>
<keyword evidence="3 6" id="KW-0808">Transferase</keyword>
<dbReference type="CDD" id="cd06849">
    <property type="entry name" value="lipoyl_domain"/>
    <property type="match status" value="1"/>
</dbReference>
<name>A0ABV5WCX4_9BACI</name>
<dbReference type="InterPro" id="IPR011053">
    <property type="entry name" value="Single_hybrid_motif"/>
</dbReference>
<evidence type="ECO:0000256" key="1">
    <source>
        <dbReference type="ARBA" id="ARBA00001938"/>
    </source>
</evidence>
<keyword evidence="4 6" id="KW-0450">Lipoyl</keyword>
<dbReference type="InterPro" id="IPR050743">
    <property type="entry name" value="2-oxoacid_DH_E2_comp"/>
</dbReference>
<dbReference type="Proteomes" id="UP001589609">
    <property type="component" value="Unassembled WGS sequence"/>
</dbReference>
<sequence length="461" mass="49479">MAKEIFMPKLSSTMEVGTLLQWFKEEGDTVEIGEPLFEIMTDKINIEVEAYDDGVLLKKYFDQDAQVPVNHVVGYIGEANEQVPAEPPGVAGETADSAQEEVAAAAATVESAPEAVVVNSGEKPRATPAARREAKVKQMELAMIPGSGPNGRIHLKDVKMHVAPGVATAKITPLASKIAKQEQVDVSTLTGSGLNGKVLKQDVTAAVQGKDKKAAAPSASPGKQGKAAPSASSEKRRKIAGMRKVISDRMSQSAFTAPHVTLTSDIDMTKVKELRAQLLPIIEKQTGFRLSYTEVIIKAVGTVLSRFPALNASFVNDEIIYNDDVHIGLAVAVPDGLMVPVIKDVTQKGLADLTTEAKDIGKRAREQKLLPDQLKGSTFTISNLGMYAIDTFTPIINQPEIAILGVGRMIDKPVVVKGSIEVRPMMAVSLSFDHRVVDGAPAAEFLTELKRVLENPFELLV</sequence>
<dbReference type="RefSeq" id="WP_379948722.1">
    <property type="nucleotide sequence ID" value="NZ_JBHMAF010000032.1"/>
</dbReference>
<dbReference type="Gene3D" id="3.30.559.10">
    <property type="entry name" value="Chloramphenicol acetyltransferase-like domain"/>
    <property type="match status" value="1"/>
</dbReference>
<evidence type="ECO:0000259" key="9">
    <source>
        <dbReference type="PROSITE" id="PS51826"/>
    </source>
</evidence>
<dbReference type="InterPro" id="IPR004167">
    <property type="entry name" value="PSBD"/>
</dbReference>
<dbReference type="Gene3D" id="2.40.50.100">
    <property type="match status" value="1"/>
</dbReference>
<comment type="similarity">
    <text evidence="2 6">Belongs to the 2-oxoacid dehydrogenase family.</text>
</comment>
<dbReference type="Pfam" id="PF00364">
    <property type="entry name" value="Biotin_lipoyl"/>
    <property type="match status" value="1"/>
</dbReference>
<feature type="domain" description="Peripheral subunit-binding (PSBD)" evidence="9">
    <location>
        <begin position="125"/>
        <end position="162"/>
    </location>
</feature>
<dbReference type="PROSITE" id="PS51826">
    <property type="entry name" value="PSBD"/>
    <property type="match status" value="2"/>
</dbReference>
<dbReference type="EC" id="2.3.1.-" evidence="6"/>
<dbReference type="InterPro" id="IPR003016">
    <property type="entry name" value="2-oxoA_DH_lipoyl-BS"/>
</dbReference>
<dbReference type="Pfam" id="PF00198">
    <property type="entry name" value="2-oxoacid_dh"/>
    <property type="match status" value="1"/>
</dbReference>
<feature type="domain" description="Lipoyl-binding" evidence="8">
    <location>
        <begin position="2"/>
        <end position="77"/>
    </location>
</feature>
<dbReference type="SUPFAM" id="SSF47005">
    <property type="entry name" value="Peripheral subunit-binding domain of 2-oxo acid dehydrogenase complex"/>
    <property type="match status" value="2"/>
</dbReference>
<gene>
    <name evidence="10" type="ORF">ACFFMS_07915</name>
</gene>
<evidence type="ECO:0000256" key="2">
    <source>
        <dbReference type="ARBA" id="ARBA00007317"/>
    </source>
</evidence>
<dbReference type="Pfam" id="PF02817">
    <property type="entry name" value="E3_binding"/>
    <property type="match status" value="2"/>
</dbReference>
<evidence type="ECO:0000256" key="5">
    <source>
        <dbReference type="ARBA" id="ARBA00023315"/>
    </source>
</evidence>
<dbReference type="PROSITE" id="PS00189">
    <property type="entry name" value="LIPOYL"/>
    <property type="match status" value="1"/>
</dbReference>
<evidence type="ECO:0000256" key="4">
    <source>
        <dbReference type="ARBA" id="ARBA00022823"/>
    </source>
</evidence>
<dbReference type="SUPFAM" id="SSF51230">
    <property type="entry name" value="Single hybrid motif"/>
    <property type="match status" value="1"/>
</dbReference>
<evidence type="ECO:0000256" key="7">
    <source>
        <dbReference type="SAM" id="MobiDB-lite"/>
    </source>
</evidence>
<dbReference type="EMBL" id="JBHMAF010000032">
    <property type="protein sequence ID" value="MFB9758445.1"/>
    <property type="molecule type" value="Genomic_DNA"/>
</dbReference>
<proteinExistence type="inferred from homology"/>
<evidence type="ECO:0000259" key="8">
    <source>
        <dbReference type="PROSITE" id="PS50968"/>
    </source>
</evidence>
<dbReference type="InterPro" id="IPR023213">
    <property type="entry name" value="CAT-like_dom_sf"/>
</dbReference>
<evidence type="ECO:0000313" key="10">
    <source>
        <dbReference type="EMBL" id="MFB9758445.1"/>
    </source>
</evidence>
<keyword evidence="11" id="KW-1185">Reference proteome</keyword>
<dbReference type="SUPFAM" id="SSF52777">
    <property type="entry name" value="CoA-dependent acyltransferases"/>
    <property type="match status" value="1"/>
</dbReference>
<keyword evidence="5 6" id="KW-0012">Acyltransferase</keyword>
<reference evidence="10 11" key="1">
    <citation type="submission" date="2024-09" db="EMBL/GenBank/DDBJ databases">
        <authorList>
            <person name="Sun Q."/>
            <person name="Mori K."/>
        </authorList>
    </citation>
    <scope>NUCLEOTIDE SEQUENCE [LARGE SCALE GENOMIC DNA]</scope>
    <source>
        <strain evidence="10 11">JCM 11201</strain>
    </source>
</reference>
<dbReference type="PROSITE" id="PS50968">
    <property type="entry name" value="BIOTINYL_LIPOYL"/>
    <property type="match status" value="1"/>
</dbReference>
<dbReference type="InterPro" id="IPR001078">
    <property type="entry name" value="2-oxoacid_DH_actylTfrase"/>
</dbReference>
<feature type="region of interest" description="Disordered" evidence="7">
    <location>
        <begin position="209"/>
        <end position="237"/>
    </location>
</feature>
<dbReference type="InterPro" id="IPR000089">
    <property type="entry name" value="Biotin_lipoyl"/>
</dbReference>
<organism evidence="10 11">
    <name type="scientific">Ectobacillus funiculus</name>
    <dbReference type="NCBI Taxonomy" id="137993"/>
    <lineage>
        <taxon>Bacteria</taxon>
        <taxon>Bacillati</taxon>
        <taxon>Bacillota</taxon>
        <taxon>Bacilli</taxon>
        <taxon>Bacillales</taxon>
        <taxon>Bacillaceae</taxon>
        <taxon>Ectobacillus</taxon>
    </lineage>
</organism>
<dbReference type="GO" id="GO:0016746">
    <property type="term" value="F:acyltransferase activity"/>
    <property type="evidence" value="ECO:0007669"/>
    <property type="project" value="UniProtKB-KW"/>
</dbReference>
<protein>
    <recommendedName>
        <fullName evidence="6">Dihydrolipoamide acetyltransferase component of pyruvate dehydrogenase complex</fullName>
        <ecNumber evidence="6">2.3.1.-</ecNumber>
    </recommendedName>
</protein>
<feature type="domain" description="Peripheral subunit-binding (PSBD)" evidence="9">
    <location>
        <begin position="170"/>
        <end position="207"/>
    </location>
</feature>
<dbReference type="Gene3D" id="4.10.320.10">
    <property type="entry name" value="E3-binding domain"/>
    <property type="match status" value="2"/>
</dbReference>
<evidence type="ECO:0000256" key="3">
    <source>
        <dbReference type="ARBA" id="ARBA00022679"/>
    </source>
</evidence>
<evidence type="ECO:0000313" key="11">
    <source>
        <dbReference type="Proteomes" id="UP001589609"/>
    </source>
</evidence>
<comment type="caution">
    <text evidence="10">The sequence shown here is derived from an EMBL/GenBank/DDBJ whole genome shotgun (WGS) entry which is preliminary data.</text>
</comment>
<evidence type="ECO:0000256" key="6">
    <source>
        <dbReference type="RuleBase" id="RU003423"/>
    </source>
</evidence>
<dbReference type="InterPro" id="IPR036625">
    <property type="entry name" value="E3-bd_dom_sf"/>
</dbReference>
<dbReference type="PANTHER" id="PTHR43178">
    <property type="entry name" value="DIHYDROLIPOAMIDE ACETYLTRANSFERASE COMPONENT OF PYRUVATE DEHYDROGENASE COMPLEX"/>
    <property type="match status" value="1"/>
</dbReference>